<feature type="region of interest" description="Disordered" evidence="1">
    <location>
        <begin position="146"/>
        <end position="167"/>
    </location>
</feature>
<comment type="caution">
    <text evidence="2">The sequence shown here is derived from an EMBL/GenBank/DDBJ whole genome shotgun (WGS) entry which is preliminary data.</text>
</comment>
<feature type="non-terminal residue" evidence="2">
    <location>
        <position position="1"/>
    </location>
</feature>
<accession>A0A1D2M6G6</accession>
<dbReference type="AlphaFoldDB" id="A0A1D2M6G6"/>
<reference evidence="2 3" key="1">
    <citation type="journal article" date="2016" name="Genome Biol. Evol.">
        <title>Gene Family Evolution Reflects Adaptation to Soil Environmental Stressors in the Genome of the Collembolan Orchesella cincta.</title>
        <authorList>
            <person name="Faddeeva-Vakhrusheva A."/>
            <person name="Derks M.F."/>
            <person name="Anvar S.Y."/>
            <person name="Agamennone V."/>
            <person name="Suring W."/>
            <person name="Smit S."/>
            <person name="van Straalen N.M."/>
            <person name="Roelofs D."/>
        </authorList>
    </citation>
    <scope>NUCLEOTIDE SEQUENCE [LARGE SCALE GENOMIC DNA]</scope>
    <source>
        <tissue evidence="2">Mixed pool</tissue>
    </source>
</reference>
<dbReference type="Proteomes" id="UP000094527">
    <property type="component" value="Unassembled WGS sequence"/>
</dbReference>
<protein>
    <submittedName>
        <fullName evidence="2">Uncharacterized protein</fullName>
    </submittedName>
</protein>
<keyword evidence="3" id="KW-1185">Reference proteome</keyword>
<dbReference type="EMBL" id="LJIJ01003486">
    <property type="protein sequence ID" value="ODM88514.1"/>
    <property type="molecule type" value="Genomic_DNA"/>
</dbReference>
<evidence type="ECO:0000313" key="2">
    <source>
        <dbReference type="EMBL" id="ODM88514.1"/>
    </source>
</evidence>
<evidence type="ECO:0000256" key="1">
    <source>
        <dbReference type="SAM" id="MobiDB-lite"/>
    </source>
</evidence>
<evidence type="ECO:0000313" key="3">
    <source>
        <dbReference type="Proteomes" id="UP000094527"/>
    </source>
</evidence>
<organism evidence="2 3">
    <name type="scientific">Orchesella cincta</name>
    <name type="common">Springtail</name>
    <name type="synonym">Podura cincta</name>
    <dbReference type="NCBI Taxonomy" id="48709"/>
    <lineage>
        <taxon>Eukaryota</taxon>
        <taxon>Metazoa</taxon>
        <taxon>Ecdysozoa</taxon>
        <taxon>Arthropoda</taxon>
        <taxon>Hexapoda</taxon>
        <taxon>Collembola</taxon>
        <taxon>Entomobryomorpha</taxon>
        <taxon>Entomobryoidea</taxon>
        <taxon>Orchesellidae</taxon>
        <taxon>Orchesellinae</taxon>
        <taxon>Orchesella</taxon>
    </lineage>
</organism>
<dbReference type="OrthoDB" id="206201at2759"/>
<feature type="non-terminal residue" evidence="2">
    <location>
        <position position="215"/>
    </location>
</feature>
<sequence length="215" mass="23907">LGWSCPECTFQQSRPVSRKSSRNTGLRKRGGHLQARHFRCDQAINSGRFASRGQKITSLKAGLEQLASTSQKNVVSLLNSKDAKFTSFWINNQVFVKDASAQLVQSIAALSEVAEVRQEQILHIDDQSQPPAKSTNGALRRLRLTPLGPFPEETTDKESSSPPSTLELELLTSPEKQLQECKGMEGSLRQLCQPTDGNGTELTLWEQLQEEEELE</sequence>
<proteinExistence type="predicted"/>
<gene>
    <name evidence="2" type="ORF">Ocin01_18167</name>
</gene>
<name>A0A1D2M6G6_ORCCI</name>